<keyword evidence="2" id="KW-1185">Reference proteome</keyword>
<dbReference type="EMBL" id="OX459120">
    <property type="protein sequence ID" value="CAI9100558.1"/>
    <property type="molecule type" value="Genomic_DNA"/>
</dbReference>
<reference evidence="1" key="1">
    <citation type="submission" date="2023-03" db="EMBL/GenBank/DDBJ databases">
        <authorList>
            <person name="Julca I."/>
        </authorList>
    </citation>
    <scope>NUCLEOTIDE SEQUENCE</scope>
</reference>
<dbReference type="Proteomes" id="UP001161247">
    <property type="component" value="Chromosome 3"/>
</dbReference>
<sequence length="459" mass="52385">MGRNMPVWMKEVLQELIRKDHKKGFVSFIRRHYSDKNSDSFLTMKNMLHPGDIMKNYDSFRTIKKMLRSGDIMMWICSYSAERCATALLEGKTGVCVDLNVPLQNGCYPLHLVAENLRSRFTDLFLRHGARTDLCCAVKDSKYLGMLPLSIALEALRCHDYLRDWNPSKSTFKLIYCLCFPELQEPLETVKLLSEKTPELESITSSVVREGKLVELAALLFVAWNKLLVPVSGDDADSSFLGQCITKNLASLVDLEFKLINTGRNVELSECRKMQDAMASATLMLTVFERSGELIDRFRLLCFDRADFFPNYLSVRSTIIMLKQLGFALKREDTNLSDMRCFHIGMNSRDAEEEFHRSIDWILQSRKSQVSSASFGFREPREPVTNNLAANHLVQPPSSSFSARAFHTCRFPTSTSVPKLCTPAEGHHHMKTISSKRSNFLCAMRGAYYGLTLMRLRTK</sequence>
<gene>
    <name evidence="1" type="ORF">OLC1_LOCUS10357</name>
</gene>
<evidence type="ECO:0000313" key="1">
    <source>
        <dbReference type="EMBL" id="CAI9100558.1"/>
    </source>
</evidence>
<organism evidence="1 2">
    <name type="scientific">Oldenlandia corymbosa var. corymbosa</name>
    <dbReference type="NCBI Taxonomy" id="529605"/>
    <lineage>
        <taxon>Eukaryota</taxon>
        <taxon>Viridiplantae</taxon>
        <taxon>Streptophyta</taxon>
        <taxon>Embryophyta</taxon>
        <taxon>Tracheophyta</taxon>
        <taxon>Spermatophyta</taxon>
        <taxon>Magnoliopsida</taxon>
        <taxon>eudicotyledons</taxon>
        <taxon>Gunneridae</taxon>
        <taxon>Pentapetalae</taxon>
        <taxon>asterids</taxon>
        <taxon>lamiids</taxon>
        <taxon>Gentianales</taxon>
        <taxon>Rubiaceae</taxon>
        <taxon>Rubioideae</taxon>
        <taxon>Spermacoceae</taxon>
        <taxon>Hedyotis-Oldenlandia complex</taxon>
        <taxon>Oldenlandia</taxon>
    </lineage>
</organism>
<proteinExistence type="predicted"/>
<protein>
    <submittedName>
        <fullName evidence="1">OLC1v1037684C1</fullName>
    </submittedName>
</protein>
<name>A0AAV1D130_OLDCO</name>
<dbReference type="Gene3D" id="1.25.40.20">
    <property type="entry name" value="Ankyrin repeat-containing domain"/>
    <property type="match status" value="1"/>
</dbReference>
<evidence type="ECO:0000313" key="2">
    <source>
        <dbReference type="Proteomes" id="UP001161247"/>
    </source>
</evidence>
<dbReference type="InterPro" id="IPR036770">
    <property type="entry name" value="Ankyrin_rpt-contain_sf"/>
</dbReference>
<dbReference type="AlphaFoldDB" id="A0AAV1D130"/>
<accession>A0AAV1D130</accession>